<comment type="caution">
    <text evidence="1">The sequence shown here is derived from an EMBL/GenBank/DDBJ whole genome shotgun (WGS) entry which is preliminary data.</text>
</comment>
<accession>A0ABV6Z8M8</accession>
<evidence type="ECO:0000313" key="2">
    <source>
        <dbReference type="Proteomes" id="UP001595190"/>
    </source>
</evidence>
<dbReference type="Proteomes" id="UP001595190">
    <property type="component" value="Unassembled WGS sequence"/>
</dbReference>
<protein>
    <submittedName>
        <fullName evidence="1">Uncharacterized protein</fullName>
    </submittedName>
</protein>
<proteinExistence type="predicted"/>
<reference evidence="1 2" key="1">
    <citation type="submission" date="2024-09" db="EMBL/GenBank/DDBJ databases">
        <title>Description of Labrys sedimenti sp. nov., isolated from a diclofenac-degrading enrichment culture, and genome-based reclassification of Labrys portucalensis as a later heterotypic synonym of Labrys neptuniae.</title>
        <authorList>
            <person name="Tancsics A."/>
            <person name="Csepanyi A."/>
        </authorList>
    </citation>
    <scope>NUCLEOTIDE SEQUENCE [LARGE SCALE GENOMIC DNA]</scope>
    <source>
        <strain evidence="1 2">LMG 23412</strain>
    </source>
</reference>
<sequence length="123" mass="13146">MLRVLMSTNPPRFRVSKPGFDAGTGATDDMLIDTDNVTAKVIMAGRLQLSGTIVVPFGVTLEAVPAVDMQSSDGAGYSLVPFRKWGYAQALVTCKPSTTNLTFKNTGTTVWLTYVVVAVNMPS</sequence>
<dbReference type="RefSeq" id="WP_394308426.1">
    <property type="nucleotide sequence ID" value="NZ_JBHGPK010000001.1"/>
</dbReference>
<dbReference type="EMBL" id="JBHGPK010000001">
    <property type="protein sequence ID" value="MFC2248550.1"/>
    <property type="molecule type" value="Genomic_DNA"/>
</dbReference>
<evidence type="ECO:0000313" key="1">
    <source>
        <dbReference type="EMBL" id="MFC2248550.1"/>
    </source>
</evidence>
<name>A0ABV6Z8M8_9HYPH</name>
<organism evidence="1 2">
    <name type="scientific">Labrys neptuniae</name>
    <dbReference type="NCBI Taxonomy" id="376174"/>
    <lineage>
        <taxon>Bacteria</taxon>
        <taxon>Pseudomonadati</taxon>
        <taxon>Pseudomonadota</taxon>
        <taxon>Alphaproteobacteria</taxon>
        <taxon>Hyphomicrobiales</taxon>
        <taxon>Xanthobacteraceae</taxon>
        <taxon>Labrys</taxon>
    </lineage>
</organism>
<gene>
    <name evidence="1" type="ORF">ACETRX_02880</name>
</gene>